<dbReference type="GO" id="GO:0001228">
    <property type="term" value="F:DNA-binding transcription activator activity, RNA polymerase II-specific"/>
    <property type="evidence" value="ECO:0007669"/>
    <property type="project" value="TreeGrafter"/>
</dbReference>
<keyword evidence="2" id="KW-0677">Repeat</keyword>
<keyword evidence="1" id="KW-0479">Metal-binding</keyword>
<dbReference type="PROSITE" id="PS00028">
    <property type="entry name" value="ZINC_FINGER_C2H2_1"/>
    <property type="match status" value="2"/>
</dbReference>
<accession>A0A8C6SFC4</accession>
<keyword evidence="4" id="KW-0862">Zinc</keyword>
<dbReference type="AlphaFoldDB" id="A0A8C6SFC4"/>
<feature type="region of interest" description="Disordered" evidence="7">
    <location>
        <begin position="1"/>
        <end position="22"/>
    </location>
</feature>
<sequence length="164" mass="17822">MSVSDARIGSGHSNSPFIGGEGRGGGGGGLQLVIQKTLLWSSMPPISHCNLSFGLLSNLRTHQHIHTGEKKHHCNQCGKAFLQQSNLKQHKLTHSKRSFPCDECGKLLSSKSGFEQHKRMHSGHDVHCCETCGKASVASNQPAKPSSDQIPLKPLEIRLQPVQM</sequence>
<evidence type="ECO:0000256" key="6">
    <source>
        <dbReference type="PROSITE-ProRule" id="PRU00042"/>
    </source>
</evidence>
<organism evidence="9 10">
    <name type="scientific">Neogobius melanostomus</name>
    <name type="common">round goby</name>
    <dbReference type="NCBI Taxonomy" id="47308"/>
    <lineage>
        <taxon>Eukaryota</taxon>
        <taxon>Metazoa</taxon>
        <taxon>Chordata</taxon>
        <taxon>Craniata</taxon>
        <taxon>Vertebrata</taxon>
        <taxon>Euteleostomi</taxon>
        <taxon>Actinopterygii</taxon>
        <taxon>Neopterygii</taxon>
        <taxon>Teleostei</taxon>
        <taxon>Neoteleostei</taxon>
        <taxon>Acanthomorphata</taxon>
        <taxon>Gobiaria</taxon>
        <taxon>Gobiiformes</taxon>
        <taxon>Gobioidei</taxon>
        <taxon>Gobiidae</taxon>
        <taxon>Benthophilinae</taxon>
        <taxon>Neogobiini</taxon>
        <taxon>Neogobius</taxon>
    </lineage>
</organism>
<reference evidence="9" key="2">
    <citation type="submission" date="2025-09" db="UniProtKB">
        <authorList>
            <consortium name="Ensembl"/>
        </authorList>
    </citation>
    <scope>IDENTIFICATION</scope>
</reference>
<dbReference type="GO" id="GO:0008270">
    <property type="term" value="F:zinc ion binding"/>
    <property type="evidence" value="ECO:0007669"/>
    <property type="project" value="UniProtKB-KW"/>
</dbReference>
<dbReference type="PANTHER" id="PTHR24393">
    <property type="entry name" value="ZINC FINGER PROTEIN"/>
    <property type="match status" value="1"/>
</dbReference>
<feature type="domain" description="C2H2-type" evidence="8">
    <location>
        <begin position="99"/>
        <end position="126"/>
    </location>
</feature>
<proteinExistence type="predicted"/>
<name>A0A8C6SFC4_9GOBI</name>
<evidence type="ECO:0000256" key="7">
    <source>
        <dbReference type="SAM" id="MobiDB-lite"/>
    </source>
</evidence>
<dbReference type="Gene3D" id="3.30.160.60">
    <property type="entry name" value="Classic Zinc Finger"/>
    <property type="match status" value="3"/>
</dbReference>
<feature type="domain" description="C2H2-type" evidence="8">
    <location>
        <begin position="47"/>
        <end position="71"/>
    </location>
</feature>
<dbReference type="SUPFAM" id="SSF57667">
    <property type="entry name" value="beta-beta-alpha zinc fingers"/>
    <property type="match status" value="2"/>
</dbReference>
<evidence type="ECO:0000256" key="3">
    <source>
        <dbReference type="ARBA" id="ARBA00022771"/>
    </source>
</evidence>
<evidence type="ECO:0000259" key="8">
    <source>
        <dbReference type="PROSITE" id="PS50157"/>
    </source>
</evidence>
<dbReference type="InterPro" id="IPR013087">
    <property type="entry name" value="Znf_C2H2_type"/>
</dbReference>
<dbReference type="PANTHER" id="PTHR24393:SF34">
    <property type="entry name" value="PR_SET DOMAIN 13"/>
    <property type="match status" value="1"/>
</dbReference>
<dbReference type="GO" id="GO:0000978">
    <property type="term" value="F:RNA polymerase II cis-regulatory region sequence-specific DNA binding"/>
    <property type="evidence" value="ECO:0007669"/>
    <property type="project" value="TreeGrafter"/>
</dbReference>
<evidence type="ECO:0000256" key="2">
    <source>
        <dbReference type="ARBA" id="ARBA00022737"/>
    </source>
</evidence>
<keyword evidence="10" id="KW-1185">Reference proteome</keyword>
<dbReference type="SMART" id="SM00355">
    <property type="entry name" value="ZnF_C2H2"/>
    <property type="match status" value="3"/>
</dbReference>
<dbReference type="GO" id="GO:0005634">
    <property type="term" value="C:nucleus"/>
    <property type="evidence" value="ECO:0007669"/>
    <property type="project" value="TreeGrafter"/>
</dbReference>
<dbReference type="Ensembl" id="ENSNMLT00000003555.1">
    <property type="protein sequence ID" value="ENSNMLP00000003092.1"/>
    <property type="gene ID" value="ENSNMLG00000002259.1"/>
</dbReference>
<keyword evidence="3 6" id="KW-0863">Zinc-finger</keyword>
<dbReference type="FunFam" id="3.30.160.60:FF:000688">
    <property type="entry name" value="zinc finger protein 197 isoform X1"/>
    <property type="match status" value="1"/>
</dbReference>
<reference evidence="9" key="1">
    <citation type="submission" date="2025-08" db="UniProtKB">
        <authorList>
            <consortium name="Ensembl"/>
        </authorList>
    </citation>
    <scope>IDENTIFICATION</scope>
</reference>
<evidence type="ECO:0000256" key="5">
    <source>
        <dbReference type="ARBA" id="ARBA00023242"/>
    </source>
</evidence>
<protein>
    <recommendedName>
        <fullName evidence="8">C2H2-type domain-containing protein</fullName>
    </recommendedName>
</protein>
<keyword evidence="5" id="KW-0539">Nucleus</keyword>
<dbReference type="PROSITE" id="PS50157">
    <property type="entry name" value="ZINC_FINGER_C2H2_2"/>
    <property type="match status" value="3"/>
</dbReference>
<dbReference type="Pfam" id="PF00096">
    <property type="entry name" value="zf-C2H2"/>
    <property type="match status" value="2"/>
</dbReference>
<evidence type="ECO:0000313" key="9">
    <source>
        <dbReference type="Ensembl" id="ENSNMLP00000003092.1"/>
    </source>
</evidence>
<dbReference type="Proteomes" id="UP000694523">
    <property type="component" value="Unplaced"/>
</dbReference>
<feature type="domain" description="C2H2-type" evidence="8">
    <location>
        <begin position="72"/>
        <end position="99"/>
    </location>
</feature>
<dbReference type="InterPro" id="IPR036236">
    <property type="entry name" value="Znf_C2H2_sf"/>
</dbReference>
<evidence type="ECO:0000256" key="4">
    <source>
        <dbReference type="ARBA" id="ARBA00022833"/>
    </source>
</evidence>
<evidence type="ECO:0000256" key="1">
    <source>
        <dbReference type="ARBA" id="ARBA00022723"/>
    </source>
</evidence>
<evidence type="ECO:0000313" key="10">
    <source>
        <dbReference type="Proteomes" id="UP000694523"/>
    </source>
</evidence>